<dbReference type="HOGENOM" id="CLU_1416836_0_0_1"/>
<accession>T1JQ36</accession>
<evidence type="ECO:0000256" key="1">
    <source>
        <dbReference type="SAM" id="Phobius"/>
    </source>
</evidence>
<evidence type="ECO:0000313" key="2">
    <source>
        <dbReference type="EnsemblMetazoa" id="tetur01g01790.1"/>
    </source>
</evidence>
<feature type="transmembrane region" description="Helical" evidence="1">
    <location>
        <begin position="105"/>
        <end position="126"/>
    </location>
</feature>
<protein>
    <submittedName>
        <fullName evidence="2">Uncharacterized protein</fullName>
    </submittedName>
</protein>
<reference evidence="3" key="1">
    <citation type="submission" date="2011-08" db="EMBL/GenBank/DDBJ databases">
        <authorList>
            <person name="Rombauts S."/>
        </authorList>
    </citation>
    <scope>NUCLEOTIDE SEQUENCE</scope>
    <source>
        <strain evidence="3">London</strain>
    </source>
</reference>
<keyword evidence="1" id="KW-1133">Transmembrane helix</keyword>
<keyword evidence="3" id="KW-1185">Reference proteome</keyword>
<evidence type="ECO:0000313" key="3">
    <source>
        <dbReference type="Proteomes" id="UP000015104"/>
    </source>
</evidence>
<reference evidence="2" key="2">
    <citation type="submission" date="2015-06" db="UniProtKB">
        <authorList>
            <consortium name="EnsemblMetazoa"/>
        </authorList>
    </citation>
    <scope>IDENTIFICATION</scope>
</reference>
<dbReference type="EnsemblMetazoa" id="tetur01g01790.1">
    <property type="protein sequence ID" value="tetur01g01790.1"/>
    <property type="gene ID" value="tetur01g01790"/>
</dbReference>
<sequence>MDTELDLKHLVDPVYKMDQKILKLFYSNDKHINHLYQIGYHNDHDLMSSRNDPSTETISIGVPISPCDTISYAYLCLALTLFAAGSLITLLSIEESHLLTSAFARFWFIGPFFLCCGLMVALKTLIHIRKKTLIEYLTRQAILAAMTPEIDSNYYGPDDVEVGQSFTNQPSPPPSYETAIATGFNQSEKIYL</sequence>
<keyword evidence="1" id="KW-0472">Membrane</keyword>
<organism evidence="2 3">
    <name type="scientific">Tetranychus urticae</name>
    <name type="common">Two-spotted spider mite</name>
    <dbReference type="NCBI Taxonomy" id="32264"/>
    <lineage>
        <taxon>Eukaryota</taxon>
        <taxon>Metazoa</taxon>
        <taxon>Ecdysozoa</taxon>
        <taxon>Arthropoda</taxon>
        <taxon>Chelicerata</taxon>
        <taxon>Arachnida</taxon>
        <taxon>Acari</taxon>
        <taxon>Acariformes</taxon>
        <taxon>Trombidiformes</taxon>
        <taxon>Prostigmata</taxon>
        <taxon>Eleutherengona</taxon>
        <taxon>Raphignathae</taxon>
        <taxon>Tetranychoidea</taxon>
        <taxon>Tetranychidae</taxon>
        <taxon>Tetranychus</taxon>
    </lineage>
</organism>
<keyword evidence="1" id="KW-0812">Transmembrane</keyword>
<dbReference type="EMBL" id="CAEY01000437">
    <property type="status" value="NOT_ANNOTATED_CDS"/>
    <property type="molecule type" value="Genomic_DNA"/>
</dbReference>
<proteinExistence type="predicted"/>
<dbReference type="eggNOG" id="ENOG502S2A6">
    <property type="taxonomic scope" value="Eukaryota"/>
</dbReference>
<name>T1JQ36_TETUR</name>
<dbReference type="Proteomes" id="UP000015104">
    <property type="component" value="Unassembled WGS sequence"/>
</dbReference>
<feature type="transmembrane region" description="Helical" evidence="1">
    <location>
        <begin position="72"/>
        <end position="93"/>
    </location>
</feature>
<dbReference type="AlphaFoldDB" id="T1JQ36"/>